<evidence type="ECO:0000313" key="3">
    <source>
        <dbReference type="Proteomes" id="UP001202244"/>
    </source>
</evidence>
<feature type="compositionally biased region" description="Basic and acidic residues" evidence="1">
    <location>
        <begin position="92"/>
        <end position="108"/>
    </location>
</feature>
<dbReference type="Proteomes" id="UP001202244">
    <property type="component" value="Chromosome"/>
</dbReference>
<evidence type="ECO:0000313" key="2">
    <source>
        <dbReference type="EMBL" id="UNS98102.1"/>
    </source>
</evidence>
<evidence type="ECO:0008006" key="4">
    <source>
        <dbReference type="Google" id="ProtNLM"/>
    </source>
</evidence>
<feature type="compositionally biased region" description="Pro residues" evidence="1">
    <location>
        <begin position="192"/>
        <end position="205"/>
    </location>
</feature>
<feature type="compositionally biased region" description="Low complexity" evidence="1">
    <location>
        <begin position="206"/>
        <end position="216"/>
    </location>
</feature>
<feature type="region of interest" description="Disordered" evidence="1">
    <location>
        <begin position="51"/>
        <end position="228"/>
    </location>
</feature>
<feature type="compositionally biased region" description="Gly residues" evidence="1">
    <location>
        <begin position="138"/>
        <end position="153"/>
    </location>
</feature>
<reference evidence="2 3" key="1">
    <citation type="journal article" date="2023" name="Microbiol. Spectr.">
        <title>Synergy between Genome Mining, Metabolomics, and Bioinformatics Uncovers Antibacterial Chlorinated Carbazole Alkaloids and Their Biosynthetic Gene Cluster from Streptomyces tubbatahanensis sp. nov., a Novel Actinomycete Isolated from Sulu Sea, Philippines.</title>
        <authorList>
            <person name="Tenebro C.P."/>
            <person name="Trono D.J.V.L."/>
            <person name="Balida L.A.P."/>
            <person name="Bayog L.K.A."/>
            <person name="Bruna J.R."/>
            <person name="Sabido E.M."/>
            <person name="Caspe D.P.C."/>
            <person name="de Los Santos E.L.C."/>
            <person name="Saludes J.P."/>
            <person name="Dalisay D.S."/>
        </authorList>
    </citation>
    <scope>NUCLEOTIDE SEQUENCE [LARGE SCALE GENOMIC DNA]</scope>
    <source>
        <strain evidence="2 3">DSD3025</strain>
    </source>
</reference>
<organism evidence="2 3">
    <name type="scientific">Streptomyces tubbatahanensis</name>
    <dbReference type="NCBI Taxonomy" id="2923272"/>
    <lineage>
        <taxon>Bacteria</taxon>
        <taxon>Bacillati</taxon>
        <taxon>Actinomycetota</taxon>
        <taxon>Actinomycetes</taxon>
        <taxon>Kitasatosporales</taxon>
        <taxon>Streptomycetaceae</taxon>
        <taxon>Streptomyces</taxon>
    </lineage>
</organism>
<keyword evidence="3" id="KW-1185">Reference proteome</keyword>
<proteinExistence type="predicted"/>
<dbReference type="EMBL" id="CP093846">
    <property type="protein sequence ID" value="UNS98102.1"/>
    <property type="molecule type" value="Genomic_DNA"/>
</dbReference>
<protein>
    <recommendedName>
        <fullName evidence="4">Lipoprotein</fullName>
    </recommendedName>
</protein>
<feature type="compositionally biased region" description="Gly residues" evidence="1">
    <location>
        <begin position="169"/>
        <end position="185"/>
    </location>
</feature>
<accession>A0ABY3XUM2</accession>
<name>A0ABY3XUM2_9ACTN</name>
<dbReference type="RefSeq" id="WP_242752774.1">
    <property type="nucleotide sequence ID" value="NZ_CP093846.1"/>
</dbReference>
<sequence>MRRSRTAARTGHTASPTGTGGAHSTSRTARSTTVGALMLAAVSTLSGCMTVQGADDVGEGGTTPVGSRSDDHGGATEPEGGLDGAGYRKGRVAGDDREAGDRDGDHGRSAGGRHGKRDKGGERGKDDDAGRSADAGGAHSGGAGGDDASGGDSGSSDGDRNHPRPQPTGGAGGSGGSGGGPGGDDPGSPTTSPSPTPSKPDPDPSPTRTTASPSGSDTYSRQIRPHPA</sequence>
<feature type="region of interest" description="Disordered" evidence="1">
    <location>
        <begin position="1"/>
        <end position="30"/>
    </location>
</feature>
<gene>
    <name evidence="2" type="ORF">MMF93_17785</name>
</gene>
<feature type="compositionally biased region" description="Basic and acidic residues" evidence="1">
    <location>
        <begin position="118"/>
        <end position="131"/>
    </location>
</feature>
<evidence type="ECO:0000256" key="1">
    <source>
        <dbReference type="SAM" id="MobiDB-lite"/>
    </source>
</evidence>